<evidence type="ECO:0000313" key="2">
    <source>
        <dbReference type="Proteomes" id="UP001283361"/>
    </source>
</evidence>
<name>A0AAE1EDL5_9GAST</name>
<evidence type="ECO:0000313" key="1">
    <source>
        <dbReference type="EMBL" id="KAK3802108.1"/>
    </source>
</evidence>
<organism evidence="1 2">
    <name type="scientific">Elysia crispata</name>
    <name type="common">lettuce slug</name>
    <dbReference type="NCBI Taxonomy" id="231223"/>
    <lineage>
        <taxon>Eukaryota</taxon>
        <taxon>Metazoa</taxon>
        <taxon>Spiralia</taxon>
        <taxon>Lophotrochozoa</taxon>
        <taxon>Mollusca</taxon>
        <taxon>Gastropoda</taxon>
        <taxon>Heterobranchia</taxon>
        <taxon>Euthyneura</taxon>
        <taxon>Panpulmonata</taxon>
        <taxon>Sacoglossa</taxon>
        <taxon>Placobranchoidea</taxon>
        <taxon>Plakobranchidae</taxon>
        <taxon>Elysia</taxon>
    </lineage>
</organism>
<accession>A0AAE1EDL5</accession>
<dbReference type="Proteomes" id="UP001283361">
    <property type="component" value="Unassembled WGS sequence"/>
</dbReference>
<protein>
    <submittedName>
        <fullName evidence="1">Uncharacterized protein</fullName>
    </submittedName>
</protein>
<keyword evidence="2" id="KW-1185">Reference proteome</keyword>
<sequence length="132" mass="14682">MEIFRTSVKKCLAFVLAASCLDTDYCLSDSREAKHQVNSGPLVLRGVLATMVTTRASREKMTAHNKWILNTVHLFPLNHTDAVFQSLLSIQTSTAIRPMSVVMSSVAEISSNDQCSFSSNIRRLQSRLKHAL</sequence>
<gene>
    <name evidence="1" type="ORF">RRG08_049998</name>
</gene>
<dbReference type="EMBL" id="JAWDGP010000265">
    <property type="protein sequence ID" value="KAK3802108.1"/>
    <property type="molecule type" value="Genomic_DNA"/>
</dbReference>
<comment type="caution">
    <text evidence="1">The sequence shown here is derived from an EMBL/GenBank/DDBJ whole genome shotgun (WGS) entry which is preliminary data.</text>
</comment>
<dbReference type="AlphaFoldDB" id="A0AAE1EDL5"/>
<proteinExistence type="predicted"/>
<reference evidence="1" key="1">
    <citation type="journal article" date="2023" name="G3 (Bethesda)">
        <title>A reference genome for the long-term kleptoplast-retaining sea slug Elysia crispata morphotype clarki.</title>
        <authorList>
            <person name="Eastman K.E."/>
            <person name="Pendleton A.L."/>
            <person name="Shaikh M.A."/>
            <person name="Suttiyut T."/>
            <person name="Ogas R."/>
            <person name="Tomko P."/>
            <person name="Gavelis G."/>
            <person name="Widhalm J.R."/>
            <person name="Wisecaver J.H."/>
        </authorList>
    </citation>
    <scope>NUCLEOTIDE SEQUENCE</scope>
    <source>
        <strain evidence="1">ECLA1</strain>
    </source>
</reference>